<gene>
    <name evidence="2" type="ORF">CDL15_Pgr008513</name>
</gene>
<feature type="region of interest" description="Disordered" evidence="1">
    <location>
        <begin position="53"/>
        <end position="72"/>
    </location>
</feature>
<dbReference type="AlphaFoldDB" id="A0A218WPA7"/>
<dbReference type="EMBL" id="MTKT01003794">
    <property type="protein sequence ID" value="OWM74200.1"/>
    <property type="molecule type" value="Genomic_DNA"/>
</dbReference>
<accession>A0A218WPA7</accession>
<organism evidence="2 3">
    <name type="scientific">Punica granatum</name>
    <name type="common">Pomegranate</name>
    <dbReference type="NCBI Taxonomy" id="22663"/>
    <lineage>
        <taxon>Eukaryota</taxon>
        <taxon>Viridiplantae</taxon>
        <taxon>Streptophyta</taxon>
        <taxon>Embryophyta</taxon>
        <taxon>Tracheophyta</taxon>
        <taxon>Spermatophyta</taxon>
        <taxon>Magnoliopsida</taxon>
        <taxon>eudicotyledons</taxon>
        <taxon>Gunneridae</taxon>
        <taxon>Pentapetalae</taxon>
        <taxon>rosids</taxon>
        <taxon>malvids</taxon>
        <taxon>Myrtales</taxon>
        <taxon>Lythraceae</taxon>
        <taxon>Punica</taxon>
    </lineage>
</organism>
<reference evidence="3" key="1">
    <citation type="journal article" date="2017" name="Plant J.">
        <title>The pomegranate (Punica granatum L.) genome and the genomics of punicalagin biosynthesis.</title>
        <authorList>
            <person name="Qin G."/>
            <person name="Xu C."/>
            <person name="Ming R."/>
            <person name="Tang H."/>
            <person name="Guyot R."/>
            <person name="Kramer E.M."/>
            <person name="Hu Y."/>
            <person name="Yi X."/>
            <person name="Qi Y."/>
            <person name="Xu X."/>
            <person name="Gao Z."/>
            <person name="Pan H."/>
            <person name="Jian J."/>
            <person name="Tian Y."/>
            <person name="Yue Z."/>
            <person name="Xu Y."/>
        </authorList>
    </citation>
    <scope>NUCLEOTIDE SEQUENCE [LARGE SCALE GENOMIC DNA]</scope>
    <source>
        <strain evidence="3">cv. Dabenzi</strain>
    </source>
</reference>
<evidence type="ECO:0000256" key="1">
    <source>
        <dbReference type="SAM" id="MobiDB-lite"/>
    </source>
</evidence>
<name>A0A218WPA7_PUNGR</name>
<evidence type="ECO:0000313" key="2">
    <source>
        <dbReference type="EMBL" id="OWM74200.1"/>
    </source>
</evidence>
<evidence type="ECO:0000313" key="3">
    <source>
        <dbReference type="Proteomes" id="UP000197138"/>
    </source>
</evidence>
<comment type="caution">
    <text evidence="2">The sequence shown here is derived from an EMBL/GenBank/DDBJ whole genome shotgun (WGS) entry which is preliminary data.</text>
</comment>
<protein>
    <submittedName>
        <fullName evidence="2">Uncharacterized protein</fullName>
    </submittedName>
</protein>
<dbReference type="Proteomes" id="UP000197138">
    <property type="component" value="Unassembled WGS sequence"/>
</dbReference>
<proteinExistence type="predicted"/>
<sequence>MSTPMNKPPSSAPARIFYFGLKSDANPSSAAWEQTAEEKDLLNRSIKRAKKVEAQGAARSSPNQVVSGLGGSQRAEGDQWAVRYSEVLKGSSAVV</sequence>